<name>A0A4P2VF10_9ARCH</name>
<dbReference type="PANTHER" id="PTHR30303:SF4">
    <property type="entry name" value="HYDROGENASE EXPRESSION_FORMATION PROTEIN HYPE"/>
    <property type="match status" value="1"/>
</dbReference>
<dbReference type="EMBL" id="AP018732">
    <property type="protein sequence ID" value="BBE42741.1"/>
    <property type="molecule type" value="Genomic_DNA"/>
</dbReference>
<dbReference type="SUPFAM" id="SSF56042">
    <property type="entry name" value="PurM C-terminal domain-like"/>
    <property type="match status" value="1"/>
</dbReference>
<dbReference type="GO" id="GO:0009030">
    <property type="term" value="F:thiamine-phosphate kinase activity"/>
    <property type="evidence" value="ECO:0007669"/>
    <property type="project" value="UniProtKB-EC"/>
</dbReference>
<dbReference type="PIRSF" id="PIRSF005644">
    <property type="entry name" value="Hdrgns_mtr_HypE"/>
    <property type="match status" value="1"/>
</dbReference>
<evidence type="ECO:0000259" key="3">
    <source>
        <dbReference type="Pfam" id="PF02769"/>
    </source>
</evidence>
<evidence type="ECO:0000256" key="1">
    <source>
        <dbReference type="ARBA" id="ARBA00006243"/>
    </source>
</evidence>
<organism evidence="4 5">
    <name type="scientific">Conexivisphaera calida</name>
    <dbReference type="NCBI Taxonomy" id="1874277"/>
    <lineage>
        <taxon>Archaea</taxon>
        <taxon>Nitrososphaerota</taxon>
        <taxon>Conexivisphaeria</taxon>
        <taxon>Conexivisphaerales</taxon>
        <taxon>Conexivisphaeraceae</taxon>
        <taxon>Conexivisphaera</taxon>
    </lineage>
</organism>
<dbReference type="InterPro" id="IPR036921">
    <property type="entry name" value="PurM-like_N_sf"/>
</dbReference>
<dbReference type="CDD" id="cd06061">
    <property type="entry name" value="PurM-like1"/>
    <property type="match status" value="1"/>
</dbReference>
<dbReference type="KEGG" id="ccai:NAS2_1353"/>
<dbReference type="Pfam" id="PF00586">
    <property type="entry name" value="AIRS"/>
    <property type="match status" value="1"/>
</dbReference>
<evidence type="ECO:0000313" key="4">
    <source>
        <dbReference type="EMBL" id="BBE42741.1"/>
    </source>
</evidence>
<dbReference type="InterPro" id="IPR016188">
    <property type="entry name" value="PurM-like_N"/>
</dbReference>
<comment type="similarity">
    <text evidence="1">Belongs to the HypE family.</text>
</comment>
<dbReference type="PANTHER" id="PTHR30303">
    <property type="entry name" value="HYDROGENASE ISOENZYMES FORMATION PROTEIN HYPE"/>
    <property type="match status" value="1"/>
</dbReference>
<dbReference type="Gene3D" id="3.90.650.10">
    <property type="entry name" value="PurM-like C-terminal domain"/>
    <property type="match status" value="1"/>
</dbReference>
<evidence type="ECO:0000259" key="2">
    <source>
        <dbReference type="Pfam" id="PF00586"/>
    </source>
</evidence>
<keyword evidence="4" id="KW-0418">Kinase</keyword>
<feature type="domain" description="PurM-like N-terminal" evidence="2">
    <location>
        <begin position="21"/>
        <end position="125"/>
    </location>
</feature>
<reference evidence="4 5" key="1">
    <citation type="journal article" date="2019" name="ISME J.">
        <title>Isolation and characterization of a thermophilic sulfur- and iron-reducing thaumarchaeote from a terrestrial acidic hot spring.</title>
        <authorList>
            <person name="Kato S."/>
            <person name="Itoh T."/>
            <person name="Yuki M."/>
            <person name="Nagamori M."/>
            <person name="Ohnishi M."/>
            <person name="Uematsu K."/>
            <person name="Suzuki K."/>
            <person name="Takashina T."/>
            <person name="Ohkuma M."/>
        </authorList>
    </citation>
    <scope>NUCLEOTIDE SEQUENCE [LARGE SCALE GENOMIC DNA]</scope>
    <source>
        <strain evidence="4 5">NAS-02</strain>
    </source>
</reference>
<dbReference type="Gene3D" id="3.30.1330.10">
    <property type="entry name" value="PurM-like, N-terminal domain"/>
    <property type="match status" value="1"/>
</dbReference>
<accession>A0A4P2VF10</accession>
<gene>
    <name evidence="4" type="ORF">NAS2_1353</name>
</gene>
<dbReference type="GO" id="GO:0051604">
    <property type="term" value="P:protein maturation"/>
    <property type="evidence" value="ECO:0007669"/>
    <property type="project" value="TreeGrafter"/>
</dbReference>
<sequence>MFPRSGAKRDDVLSGPGVGLDVGIARVGGGRAIVSHSDPVHGAVRHVAWLAVHVASNDVATAGVPPAWILPTILLPPTWDDAMLDELTSQVDSAARELGAAVIGGHTGVVEGLSRPLVVATSIGVGEEDRILTAAGARPGDAIYMTKWAALEGTAILAEDFEDLLLRRGVPRSTISSASGLMSMVSVVPEALALASAGAVHAMHDPTRGGIAEGLAEMAFASSTYIEVWEDRIPLLESTLEFSSALGFDPLWMISSGVLLFASPPGMREAVERALSGTPHAEIGVVRGPGPRVLMHRRSGRDEVIEEVHPERDELAEVWRRNPR</sequence>
<dbReference type="AlphaFoldDB" id="A0A4P2VF10"/>
<dbReference type="Pfam" id="PF02769">
    <property type="entry name" value="AIRS_C"/>
    <property type="match status" value="1"/>
</dbReference>
<evidence type="ECO:0000313" key="5">
    <source>
        <dbReference type="Proteomes" id="UP000509448"/>
    </source>
</evidence>
<dbReference type="InterPro" id="IPR011854">
    <property type="entry name" value="HypE"/>
</dbReference>
<keyword evidence="5" id="KW-1185">Reference proteome</keyword>
<dbReference type="InterPro" id="IPR036676">
    <property type="entry name" value="PurM-like_C_sf"/>
</dbReference>
<proteinExistence type="inferred from homology"/>
<feature type="domain" description="PurM-like C-terminal" evidence="3">
    <location>
        <begin position="138"/>
        <end position="288"/>
    </location>
</feature>
<dbReference type="Proteomes" id="UP000509448">
    <property type="component" value="Chromosome"/>
</dbReference>
<protein>
    <submittedName>
        <fullName evidence="4">Thiamine-monophosphate kinase</fullName>
        <ecNumber evidence="4">2.7.4.16</ecNumber>
    </submittedName>
</protein>
<dbReference type="InterPro" id="IPR010918">
    <property type="entry name" value="PurM-like_C_dom"/>
</dbReference>
<dbReference type="SUPFAM" id="SSF55326">
    <property type="entry name" value="PurM N-terminal domain-like"/>
    <property type="match status" value="1"/>
</dbReference>
<dbReference type="EC" id="2.7.4.16" evidence="4"/>
<keyword evidence="4" id="KW-0808">Transferase</keyword>